<sequence length="278" mass="31705">MIKDHSFLLEGNRTGILLIHGLTGTPNEMRGLARKFNQQGYTVYSVQLAGHCGTVEDLVKTNWKAWYASVCAGAEKLKQHVDEIFVGGLSMGSLLALNYAIEHSDVKGVICYSPTFKYDGWSIPRWSKLAAPWILPTVYHLKIGRKLMFDEAEPYGIYNENLRKRIVQSMHHGDSSEAGLPGNPWHSLYHMQRLSNHVKRNLYKIKTATLCLHAYEDDIAHRKNSQLIYDRVQGPKKLVWLKKSYHMITIDNDRQQVIDESLNFIHTYSALFQASSAS</sequence>
<keyword evidence="3" id="KW-1185">Reference proteome</keyword>
<proteinExistence type="predicted"/>
<dbReference type="EMBL" id="VTDN01000005">
    <property type="protein sequence ID" value="MEB5476957.1"/>
    <property type="molecule type" value="Genomic_DNA"/>
</dbReference>
<comment type="caution">
    <text evidence="2">The sequence shown here is derived from an EMBL/GenBank/DDBJ whole genome shotgun (WGS) entry which is preliminary data.</text>
</comment>
<dbReference type="InterPro" id="IPR051044">
    <property type="entry name" value="MAG_DAG_Lipase"/>
</dbReference>
<dbReference type="InterPro" id="IPR012354">
    <property type="entry name" value="Esterase_lipase"/>
</dbReference>
<evidence type="ECO:0000259" key="1">
    <source>
        <dbReference type="Pfam" id="PF12146"/>
    </source>
</evidence>
<keyword evidence="2" id="KW-0378">Hydrolase</keyword>
<dbReference type="InterPro" id="IPR022742">
    <property type="entry name" value="Hydrolase_4"/>
</dbReference>
<evidence type="ECO:0000313" key="3">
    <source>
        <dbReference type="Proteomes" id="UP001339883"/>
    </source>
</evidence>
<name>A0ABU6DTJ1_9GAMM</name>
<evidence type="ECO:0000313" key="2">
    <source>
        <dbReference type="EMBL" id="MEB5476957.1"/>
    </source>
</evidence>
<accession>A0ABU6DTJ1</accession>
<dbReference type="GO" id="GO:0016787">
    <property type="term" value="F:hydrolase activity"/>
    <property type="evidence" value="ECO:0007669"/>
    <property type="project" value="UniProtKB-KW"/>
</dbReference>
<dbReference type="PANTHER" id="PTHR11614">
    <property type="entry name" value="PHOSPHOLIPASE-RELATED"/>
    <property type="match status" value="1"/>
</dbReference>
<dbReference type="PIRSF" id="PIRSF017388">
    <property type="entry name" value="Esterase_lipase"/>
    <property type="match status" value="1"/>
</dbReference>
<dbReference type="SUPFAM" id="SSF53474">
    <property type="entry name" value="alpha/beta-Hydrolases"/>
    <property type="match status" value="1"/>
</dbReference>
<dbReference type="Proteomes" id="UP001339883">
    <property type="component" value="Unassembled WGS sequence"/>
</dbReference>
<protein>
    <submittedName>
        <fullName evidence="2">Alpha/beta fold hydrolase</fullName>
    </submittedName>
</protein>
<dbReference type="InterPro" id="IPR029058">
    <property type="entry name" value="AB_hydrolase_fold"/>
</dbReference>
<dbReference type="Pfam" id="PF12146">
    <property type="entry name" value="Hydrolase_4"/>
    <property type="match status" value="1"/>
</dbReference>
<feature type="domain" description="Serine aminopeptidase S33" evidence="1">
    <location>
        <begin position="15"/>
        <end position="253"/>
    </location>
</feature>
<reference evidence="2 3" key="1">
    <citation type="submission" date="2019-08" db="EMBL/GenBank/DDBJ databases">
        <title>Five species of Acinetobacter isolated from floral nectar and animal pollinators.</title>
        <authorList>
            <person name="Hendry T.A."/>
        </authorList>
    </citation>
    <scope>NUCLEOTIDE SEQUENCE [LARGE SCALE GENOMIC DNA]</scope>
    <source>
        <strain evidence="2 3">MD18.27</strain>
    </source>
</reference>
<organism evidence="2 3">
    <name type="scientific">Acinetobacter pollinis</name>
    <dbReference type="NCBI Taxonomy" id="2605270"/>
    <lineage>
        <taxon>Bacteria</taxon>
        <taxon>Pseudomonadati</taxon>
        <taxon>Pseudomonadota</taxon>
        <taxon>Gammaproteobacteria</taxon>
        <taxon>Moraxellales</taxon>
        <taxon>Moraxellaceae</taxon>
        <taxon>Acinetobacter</taxon>
    </lineage>
</organism>
<dbReference type="RefSeq" id="WP_325775375.1">
    <property type="nucleotide sequence ID" value="NZ_VTDN01000005.1"/>
</dbReference>
<dbReference type="Gene3D" id="3.40.50.1820">
    <property type="entry name" value="alpha/beta hydrolase"/>
    <property type="match status" value="1"/>
</dbReference>
<gene>
    <name evidence="2" type="ORF">I2F25_07890</name>
</gene>